<gene>
    <name evidence="1" type="ORF">SCALOS_LOCUS4486</name>
</gene>
<evidence type="ECO:0000313" key="2">
    <source>
        <dbReference type="Proteomes" id="UP000789860"/>
    </source>
</evidence>
<dbReference type="Proteomes" id="UP000789860">
    <property type="component" value="Unassembled WGS sequence"/>
</dbReference>
<name>A0ACA9LKD6_9GLOM</name>
<reference evidence="1" key="1">
    <citation type="submission" date="2021-06" db="EMBL/GenBank/DDBJ databases">
        <authorList>
            <person name="Kallberg Y."/>
            <person name="Tangrot J."/>
            <person name="Rosling A."/>
        </authorList>
    </citation>
    <scope>NUCLEOTIDE SEQUENCE</scope>
    <source>
        <strain evidence="1">AU212A</strain>
    </source>
</reference>
<organism evidence="1 2">
    <name type="scientific">Scutellospora calospora</name>
    <dbReference type="NCBI Taxonomy" id="85575"/>
    <lineage>
        <taxon>Eukaryota</taxon>
        <taxon>Fungi</taxon>
        <taxon>Fungi incertae sedis</taxon>
        <taxon>Mucoromycota</taxon>
        <taxon>Glomeromycotina</taxon>
        <taxon>Glomeromycetes</taxon>
        <taxon>Diversisporales</taxon>
        <taxon>Gigasporaceae</taxon>
        <taxon>Scutellospora</taxon>
    </lineage>
</organism>
<proteinExistence type="predicted"/>
<dbReference type="EMBL" id="CAJVPM010006102">
    <property type="protein sequence ID" value="CAG8531751.1"/>
    <property type="molecule type" value="Genomic_DNA"/>
</dbReference>
<evidence type="ECO:0000313" key="1">
    <source>
        <dbReference type="EMBL" id="CAG8531751.1"/>
    </source>
</evidence>
<protein>
    <submittedName>
        <fullName evidence="1">6737_t:CDS:1</fullName>
    </submittedName>
</protein>
<keyword evidence="2" id="KW-1185">Reference proteome</keyword>
<comment type="caution">
    <text evidence="1">The sequence shown here is derived from an EMBL/GenBank/DDBJ whole genome shotgun (WGS) entry which is preliminary data.</text>
</comment>
<accession>A0ACA9LKD6</accession>
<feature type="non-terminal residue" evidence="1">
    <location>
        <position position="292"/>
    </location>
</feature>
<sequence length="292" mass="33046">MGLKLWKIFLVVLCTIVLGTLGVNSMFSEICTSTGTDSISLLDKKNISNEGIKVEIIDFNSTGIVFKVDAQNDQITRIVLWVELTSTQQEQHIGSFTPIPHHAYIKGCYGDPNSTITDFNGFKNTSQIIYQWSAPPGTTVEEDQSQLSSNPTQKRHNNHNNKGYSLKLHKQRKHCISNRHEKSHHHKKYNHKKYKKTRNGNCKKYKKPNSKSHRKFPVSHIENNNTSSPSSFTNDFNTFQIKGSAIVASNPNMYIIFASNMMQIDGKIPPFNNSLNTSSSDKNDNNYVSSFT</sequence>